<evidence type="ECO:0000313" key="2">
    <source>
        <dbReference type="Proteomes" id="UP001233999"/>
    </source>
</evidence>
<reference evidence="1" key="2">
    <citation type="submission" date="2023-05" db="EMBL/GenBank/DDBJ databases">
        <authorList>
            <person name="Fouks B."/>
        </authorList>
    </citation>
    <scope>NUCLEOTIDE SEQUENCE</scope>
    <source>
        <strain evidence="1">Stay&amp;Tobe</strain>
        <tissue evidence="1">Testes</tissue>
    </source>
</reference>
<name>A0AAD7ZAJ3_DIPPU</name>
<comment type="caution">
    <text evidence="1">The sequence shown here is derived from an EMBL/GenBank/DDBJ whole genome shotgun (WGS) entry which is preliminary data.</text>
</comment>
<reference evidence="1" key="1">
    <citation type="journal article" date="2023" name="IScience">
        <title>Live-bearing cockroach genome reveals convergent evolutionary mechanisms linked to viviparity in insects and beyond.</title>
        <authorList>
            <person name="Fouks B."/>
            <person name="Harrison M.C."/>
            <person name="Mikhailova A.A."/>
            <person name="Marchal E."/>
            <person name="English S."/>
            <person name="Carruthers M."/>
            <person name="Jennings E.C."/>
            <person name="Chiamaka E.L."/>
            <person name="Frigard R.A."/>
            <person name="Pippel M."/>
            <person name="Attardo G.M."/>
            <person name="Benoit J.B."/>
            <person name="Bornberg-Bauer E."/>
            <person name="Tobe S.S."/>
        </authorList>
    </citation>
    <scope>NUCLEOTIDE SEQUENCE</scope>
    <source>
        <strain evidence="1">Stay&amp;Tobe</strain>
    </source>
</reference>
<gene>
    <name evidence="1" type="ORF">L9F63_006599</name>
</gene>
<accession>A0AAD7ZAJ3</accession>
<sequence length="81" mass="9216">SIITAGLNPRPWELQESMESMESMEESMKYLSAPEREHLASLIHLTPTQGAQMELCKCLIKEQQNVSNQCRKILIGPMKNN</sequence>
<protein>
    <submittedName>
        <fullName evidence="1">Uncharacterized protein</fullName>
    </submittedName>
</protein>
<proteinExistence type="predicted"/>
<dbReference type="Proteomes" id="UP001233999">
    <property type="component" value="Unassembled WGS sequence"/>
</dbReference>
<organism evidence="1 2">
    <name type="scientific">Diploptera punctata</name>
    <name type="common">Pacific beetle cockroach</name>
    <dbReference type="NCBI Taxonomy" id="6984"/>
    <lineage>
        <taxon>Eukaryota</taxon>
        <taxon>Metazoa</taxon>
        <taxon>Ecdysozoa</taxon>
        <taxon>Arthropoda</taxon>
        <taxon>Hexapoda</taxon>
        <taxon>Insecta</taxon>
        <taxon>Pterygota</taxon>
        <taxon>Neoptera</taxon>
        <taxon>Polyneoptera</taxon>
        <taxon>Dictyoptera</taxon>
        <taxon>Blattodea</taxon>
        <taxon>Blaberoidea</taxon>
        <taxon>Blaberidae</taxon>
        <taxon>Diplopterinae</taxon>
        <taxon>Diploptera</taxon>
    </lineage>
</organism>
<feature type="non-terminal residue" evidence="1">
    <location>
        <position position="81"/>
    </location>
</feature>
<feature type="non-terminal residue" evidence="1">
    <location>
        <position position="1"/>
    </location>
</feature>
<evidence type="ECO:0000313" key="1">
    <source>
        <dbReference type="EMBL" id="KAJ9576825.1"/>
    </source>
</evidence>
<dbReference type="EMBL" id="JASPKZ010009390">
    <property type="protein sequence ID" value="KAJ9576825.1"/>
    <property type="molecule type" value="Genomic_DNA"/>
</dbReference>
<dbReference type="AlphaFoldDB" id="A0AAD7ZAJ3"/>
<keyword evidence="2" id="KW-1185">Reference proteome</keyword>